<evidence type="ECO:0000256" key="1">
    <source>
        <dbReference type="SAM" id="MobiDB-lite"/>
    </source>
</evidence>
<proteinExistence type="predicted"/>
<dbReference type="AlphaFoldDB" id="A0A8S3WJE1"/>
<keyword evidence="3" id="KW-1185">Reference proteome</keyword>
<protein>
    <submittedName>
        <fullName evidence="2">(apollo) hypothetical protein</fullName>
    </submittedName>
</protein>
<feature type="compositionally biased region" description="Basic and acidic residues" evidence="1">
    <location>
        <begin position="51"/>
        <end position="60"/>
    </location>
</feature>
<gene>
    <name evidence="2" type="ORF">PAPOLLO_LOCUS7145</name>
</gene>
<accession>A0A8S3WJE1</accession>
<name>A0A8S3WJE1_PARAO</name>
<sequence length="108" mass="12499">MSSYDAAKTYGISRRTSEKSRTKKMKIDKFNGPQSKLAVKVCGNLSDIENPDDRNKEHYEATSSEYNKNAKQERKVHSKKEKKAPIKISRNIVVKLLVNHQIYQLTRM</sequence>
<feature type="region of interest" description="Disordered" evidence="1">
    <location>
        <begin position="1"/>
        <end position="26"/>
    </location>
</feature>
<evidence type="ECO:0000313" key="2">
    <source>
        <dbReference type="EMBL" id="CAG4964272.1"/>
    </source>
</evidence>
<organism evidence="2 3">
    <name type="scientific">Parnassius apollo</name>
    <name type="common">Apollo butterfly</name>
    <name type="synonym">Papilio apollo</name>
    <dbReference type="NCBI Taxonomy" id="110799"/>
    <lineage>
        <taxon>Eukaryota</taxon>
        <taxon>Metazoa</taxon>
        <taxon>Ecdysozoa</taxon>
        <taxon>Arthropoda</taxon>
        <taxon>Hexapoda</taxon>
        <taxon>Insecta</taxon>
        <taxon>Pterygota</taxon>
        <taxon>Neoptera</taxon>
        <taxon>Endopterygota</taxon>
        <taxon>Lepidoptera</taxon>
        <taxon>Glossata</taxon>
        <taxon>Ditrysia</taxon>
        <taxon>Papilionoidea</taxon>
        <taxon>Papilionidae</taxon>
        <taxon>Parnassiinae</taxon>
        <taxon>Parnassini</taxon>
        <taxon>Parnassius</taxon>
        <taxon>Parnassius</taxon>
    </lineage>
</organism>
<dbReference type="Proteomes" id="UP000691718">
    <property type="component" value="Unassembled WGS sequence"/>
</dbReference>
<feature type="region of interest" description="Disordered" evidence="1">
    <location>
        <begin position="45"/>
        <end position="84"/>
    </location>
</feature>
<reference evidence="2" key="1">
    <citation type="submission" date="2021-04" db="EMBL/GenBank/DDBJ databases">
        <authorList>
            <person name="Tunstrom K."/>
        </authorList>
    </citation>
    <scope>NUCLEOTIDE SEQUENCE</scope>
</reference>
<feature type="compositionally biased region" description="Basic and acidic residues" evidence="1">
    <location>
        <begin position="15"/>
        <end position="26"/>
    </location>
</feature>
<comment type="caution">
    <text evidence="2">The sequence shown here is derived from an EMBL/GenBank/DDBJ whole genome shotgun (WGS) entry which is preliminary data.</text>
</comment>
<evidence type="ECO:0000313" key="3">
    <source>
        <dbReference type="Proteomes" id="UP000691718"/>
    </source>
</evidence>
<dbReference type="EMBL" id="CAJQZP010000493">
    <property type="protein sequence ID" value="CAG4964272.1"/>
    <property type="molecule type" value="Genomic_DNA"/>
</dbReference>